<dbReference type="Proteomes" id="UP000011864">
    <property type="component" value="Chromosome"/>
</dbReference>
<gene>
    <name evidence="1" type="ORF">C427_1341</name>
</gene>
<keyword evidence="2" id="KW-1185">Reference proteome</keyword>
<dbReference type="HOGENOM" id="CLU_3331175_0_0_6"/>
<name>K7A821_9ALTE</name>
<dbReference type="PATRIC" id="fig|1129794.4.peg.1328"/>
<dbReference type="AlphaFoldDB" id="K7A821"/>
<evidence type="ECO:0000313" key="2">
    <source>
        <dbReference type="Proteomes" id="UP000011864"/>
    </source>
</evidence>
<reference evidence="1 2" key="1">
    <citation type="journal article" date="2013" name="Genome Announc.">
        <title>Complete Genome Sequence of Glaciecola psychrophila Strain 170T.</title>
        <authorList>
            <person name="Yin J."/>
            <person name="Chen J."/>
            <person name="Liu G."/>
            <person name="Yu Y."/>
            <person name="Song L."/>
            <person name="Wang X."/>
            <person name="Qu X."/>
        </authorList>
    </citation>
    <scope>NUCLEOTIDE SEQUENCE [LARGE SCALE GENOMIC DNA]</scope>
    <source>
        <strain evidence="1 2">170</strain>
    </source>
</reference>
<evidence type="ECO:0000313" key="1">
    <source>
        <dbReference type="EMBL" id="AGH43450.1"/>
    </source>
</evidence>
<dbReference type="EMBL" id="CP003837">
    <property type="protein sequence ID" value="AGH43450.1"/>
    <property type="molecule type" value="Genomic_DNA"/>
</dbReference>
<proteinExistence type="predicted"/>
<accession>K7A821</accession>
<dbReference type="STRING" id="1129794.C427_1341"/>
<dbReference type="KEGG" id="gps:C427_1341"/>
<organism evidence="1 2">
    <name type="scientific">Paraglaciecola psychrophila 170</name>
    <dbReference type="NCBI Taxonomy" id="1129794"/>
    <lineage>
        <taxon>Bacteria</taxon>
        <taxon>Pseudomonadati</taxon>
        <taxon>Pseudomonadota</taxon>
        <taxon>Gammaproteobacteria</taxon>
        <taxon>Alteromonadales</taxon>
        <taxon>Alteromonadaceae</taxon>
        <taxon>Paraglaciecola</taxon>
    </lineage>
</organism>
<sequence>MALPYAVFNTELIQMQHYLADQQKNTTVFLGMYFMVKD</sequence>
<protein>
    <submittedName>
        <fullName evidence="1">Uncharacterized protein</fullName>
    </submittedName>
</protein>